<evidence type="ECO:0000313" key="1">
    <source>
        <dbReference type="EMBL" id="KAK1145170.1"/>
    </source>
</evidence>
<keyword evidence="2" id="KW-1185">Reference proteome</keyword>
<comment type="caution">
    <text evidence="1">The sequence shown here is derived from an EMBL/GenBank/DDBJ whole genome shotgun (WGS) entry which is preliminary data.</text>
</comment>
<organism evidence="1 2">
    <name type="scientific">Aspergillus melleus</name>
    <dbReference type="NCBI Taxonomy" id="138277"/>
    <lineage>
        <taxon>Eukaryota</taxon>
        <taxon>Fungi</taxon>
        <taxon>Dikarya</taxon>
        <taxon>Ascomycota</taxon>
        <taxon>Pezizomycotina</taxon>
        <taxon>Eurotiomycetes</taxon>
        <taxon>Eurotiomycetidae</taxon>
        <taxon>Eurotiales</taxon>
        <taxon>Aspergillaceae</taxon>
        <taxon>Aspergillus</taxon>
        <taxon>Aspergillus subgen. Circumdati</taxon>
    </lineage>
</organism>
<accession>A0ACC3B4L6</accession>
<gene>
    <name evidence="1" type="ORF">N8T08_004603</name>
</gene>
<protein>
    <submittedName>
        <fullName evidence="1">Uncharacterized protein</fullName>
    </submittedName>
</protein>
<dbReference type="EMBL" id="JAOPJF010000026">
    <property type="protein sequence ID" value="KAK1145170.1"/>
    <property type="molecule type" value="Genomic_DNA"/>
</dbReference>
<dbReference type="Proteomes" id="UP001177260">
    <property type="component" value="Unassembled WGS sequence"/>
</dbReference>
<evidence type="ECO:0000313" key="2">
    <source>
        <dbReference type="Proteomes" id="UP001177260"/>
    </source>
</evidence>
<proteinExistence type="predicted"/>
<reference evidence="1 2" key="1">
    <citation type="journal article" date="2023" name="ACS Omega">
        <title>Identification of the Neoaspergillic Acid Biosynthesis Gene Cluster by Establishing an In Vitro CRISPR-Ribonucleoprotein Genetic System in Aspergillus melleus.</title>
        <authorList>
            <person name="Yuan B."/>
            <person name="Grau M.F."/>
            <person name="Murata R.M."/>
            <person name="Torok T."/>
            <person name="Venkateswaran K."/>
            <person name="Stajich J.E."/>
            <person name="Wang C.C.C."/>
        </authorList>
    </citation>
    <scope>NUCLEOTIDE SEQUENCE [LARGE SCALE GENOMIC DNA]</scope>
    <source>
        <strain evidence="1 2">IMV 1140</strain>
    </source>
</reference>
<sequence length="224" mass="25523">MNNQVSKSAEGRRRRTVFRKLRKFCNEFDVCAVVVLTDNMNRQFIFKTHDDTPAFGNILEHPRTRTNDDFQALGPLSDQAFEPTALDHVILQNGGRTVNLERLSSNLKQSKLDSPPSVPDLHREIGRLRQELAFHQEAHMALNQVFSDAREVYQLIQEALLRASNQHKLWHAFIIISSTTKHAGGKIHRALNQVSEKLAALETDLLLSYGVTLDDTHKKDYSIV</sequence>
<name>A0ACC3B4L6_9EURO</name>